<feature type="compositionally biased region" description="Low complexity" evidence="8">
    <location>
        <begin position="351"/>
        <end position="375"/>
    </location>
</feature>
<keyword evidence="7" id="KW-0999">Mitochondrion inner membrane</keyword>
<keyword evidence="6 7" id="KW-0472">Membrane</keyword>
<dbReference type="GeneTree" id="ENSGT00530000063666"/>
<dbReference type="Ensembl" id="ENSLCAT00010004603.1">
    <property type="protein sequence ID" value="ENSLCAP00010004485.1"/>
    <property type="gene ID" value="ENSLCAG00010002300.1"/>
</dbReference>
<evidence type="ECO:0000256" key="5">
    <source>
        <dbReference type="ARBA" id="ARBA00023128"/>
    </source>
</evidence>
<dbReference type="InterPro" id="IPR019166">
    <property type="entry name" value="MIC26/MIC27"/>
</dbReference>
<feature type="transmembrane region" description="Helical" evidence="7">
    <location>
        <begin position="110"/>
        <end position="128"/>
    </location>
</feature>
<sequence length="459" mass="47841">MAAKVVMVAVPTVLGIASIRVYTVSEAPADGLVTQEKLNIYTPLPRSAQAQFVPERPGAIESGLTTARETILPFAQAVKGACVSVKNGTVNLYHAGQDVYYYLKDPPPGFLPRFGTITMAGLLGMFLARKGSRFKRVAIPLGLMSAGASVCYPAQAVAVFKVTGKKVYSAGQWSSAAASSLFTSKPQEPVAKDIAASQPQSAAVSDQEPVVIEASEPSSTTDSSSQSATIPETEVESAESVPVSDETIAAVITKEASSVTLTDQAPTESNTGVVDIDLCLLASVSPSLCFTHKHTRASADDVPYFLSCPDPVVHSVPAETETVPPSVELPAPVESEELSDTKEAPVDISNESSPAESTASLEPESTSSSEEPTAPKASDEPAVPVVESAEPEPTAQPESADRPPVAAVEETPTPTLTPPPPEQPAAENNKGGSGFKPDPSLMDFGQSSPEDEDLYSTRS</sequence>
<dbReference type="AlphaFoldDB" id="A0A4W6BYM3"/>
<keyword evidence="4 7" id="KW-1133">Transmembrane helix</keyword>
<feature type="chain" id="PRO_5021493984" description="MICOS complex subunit" evidence="9">
    <location>
        <begin position="16"/>
        <end position="459"/>
    </location>
</feature>
<dbReference type="GO" id="GO:0061617">
    <property type="term" value="C:MICOS complex"/>
    <property type="evidence" value="ECO:0007669"/>
    <property type="project" value="UniProtKB-UniRule"/>
</dbReference>
<dbReference type="GO" id="GO:0042407">
    <property type="term" value="P:cristae formation"/>
    <property type="evidence" value="ECO:0007669"/>
    <property type="project" value="InterPro"/>
</dbReference>
<feature type="signal peptide" evidence="9">
    <location>
        <begin position="1"/>
        <end position="15"/>
    </location>
</feature>
<accession>A0A4W6BYM3</accession>
<proteinExistence type="inferred from homology"/>
<evidence type="ECO:0000256" key="9">
    <source>
        <dbReference type="SAM" id="SignalP"/>
    </source>
</evidence>
<organism evidence="10 11">
    <name type="scientific">Lates calcarifer</name>
    <name type="common">Barramundi</name>
    <name type="synonym">Holocentrus calcarifer</name>
    <dbReference type="NCBI Taxonomy" id="8187"/>
    <lineage>
        <taxon>Eukaryota</taxon>
        <taxon>Metazoa</taxon>
        <taxon>Chordata</taxon>
        <taxon>Craniata</taxon>
        <taxon>Vertebrata</taxon>
        <taxon>Euteleostomi</taxon>
        <taxon>Actinopterygii</taxon>
        <taxon>Neopterygii</taxon>
        <taxon>Teleostei</taxon>
        <taxon>Neoteleostei</taxon>
        <taxon>Acanthomorphata</taxon>
        <taxon>Carangaria</taxon>
        <taxon>Carangaria incertae sedis</taxon>
        <taxon>Centropomidae</taxon>
        <taxon>Lates</taxon>
    </lineage>
</organism>
<keyword evidence="5 7" id="KW-0496">Mitochondrion</keyword>
<protein>
    <recommendedName>
        <fullName evidence="7">MICOS complex subunit</fullName>
    </recommendedName>
</protein>
<feature type="compositionally biased region" description="Low complexity" evidence="8">
    <location>
        <begin position="215"/>
        <end position="229"/>
    </location>
</feature>
<evidence type="ECO:0000256" key="3">
    <source>
        <dbReference type="ARBA" id="ARBA00022692"/>
    </source>
</evidence>
<evidence type="ECO:0000256" key="6">
    <source>
        <dbReference type="ARBA" id="ARBA00023136"/>
    </source>
</evidence>
<evidence type="ECO:0000313" key="11">
    <source>
        <dbReference type="Proteomes" id="UP000314980"/>
    </source>
</evidence>
<comment type="similarity">
    <text evidence="2">Belongs to the apolipoprotein O/MICOS complex subunit Mic27 family.</text>
</comment>
<evidence type="ECO:0000256" key="7">
    <source>
        <dbReference type="RuleBase" id="RU363021"/>
    </source>
</evidence>
<name>A0A4W6BYM3_LATCA</name>
<dbReference type="InterPro" id="IPR033182">
    <property type="entry name" value="MIC26/MIC27_animal"/>
</dbReference>
<keyword evidence="9" id="KW-0732">Signal</keyword>
<reference evidence="10" key="3">
    <citation type="submission" date="2025-09" db="UniProtKB">
        <authorList>
            <consortium name="Ensembl"/>
        </authorList>
    </citation>
    <scope>IDENTIFICATION</scope>
</reference>
<evidence type="ECO:0000313" key="10">
    <source>
        <dbReference type="Ensembl" id="ENSLCAP00010004485.1"/>
    </source>
</evidence>
<comment type="function">
    <text evidence="7">Component of the MICOS complex, a large protein complex of the mitochondrial inner membrane that plays crucial roles in the maintenance of crista junctions, inner membrane architecture, and formation of contact sites to the outer membrane.</text>
</comment>
<evidence type="ECO:0000256" key="2">
    <source>
        <dbReference type="ARBA" id="ARBA00010904"/>
    </source>
</evidence>
<dbReference type="PANTHER" id="PTHR14564">
    <property type="entry name" value="MICOS COMPLEX SUBUNIT MIC26 / MIC27 FAMILY MEMBER"/>
    <property type="match status" value="1"/>
</dbReference>
<gene>
    <name evidence="10" type="primary">apool</name>
</gene>
<comment type="subcellular location">
    <subcellularLocation>
        <location evidence="7">Mitochondrion inner membrane</location>
    </subcellularLocation>
    <subcellularLocation>
        <location evidence="1">Mitochondrion membrane</location>
    </subcellularLocation>
</comment>
<feature type="compositionally biased region" description="Acidic residues" evidence="8">
    <location>
        <begin position="449"/>
        <end position="459"/>
    </location>
</feature>
<feature type="region of interest" description="Disordered" evidence="8">
    <location>
        <begin position="317"/>
        <end position="459"/>
    </location>
</feature>
<evidence type="ECO:0000256" key="1">
    <source>
        <dbReference type="ARBA" id="ARBA00004325"/>
    </source>
</evidence>
<dbReference type="InParanoid" id="A0A4W6BYM3"/>
<reference evidence="10" key="2">
    <citation type="submission" date="2025-08" db="UniProtKB">
        <authorList>
            <consortium name="Ensembl"/>
        </authorList>
    </citation>
    <scope>IDENTIFICATION</scope>
</reference>
<comment type="subunit">
    <text evidence="7">Component of the mitochondrial contact site and cristae organizing system (MICOS) complex.</text>
</comment>
<dbReference type="Pfam" id="PF09769">
    <property type="entry name" value="ApoO"/>
    <property type="match status" value="1"/>
</dbReference>
<reference evidence="11" key="1">
    <citation type="submission" date="2015-09" db="EMBL/GenBank/DDBJ databases">
        <authorList>
            <person name="Sai Rama Sridatta P."/>
        </authorList>
    </citation>
    <scope>NUCLEOTIDE SEQUENCE [LARGE SCALE GENOMIC DNA]</scope>
</reference>
<keyword evidence="11" id="KW-1185">Reference proteome</keyword>
<dbReference type="Proteomes" id="UP000314980">
    <property type="component" value="Unassembled WGS sequence"/>
</dbReference>
<dbReference type="STRING" id="8187.ENSLCAP00010004485"/>
<feature type="region of interest" description="Disordered" evidence="8">
    <location>
        <begin position="192"/>
        <end position="244"/>
    </location>
</feature>
<keyword evidence="3 7" id="KW-0812">Transmembrane</keyword>
<evidence type="ECO:0000256" key="8">
    <source>
        <dbReference type="SAM" id="MobiDB-lite"/>
    </source>
</evidence>
<evidence type="ECO:0000256" key="4">
    <source>
        <dbReference type="ARBA" id="ARBA00022989"/>
    </source>
</evidence>